<evidence type="ECO:0000259" key="2">
    <source>
        <dbReference type="Pfam" id="PF19051"/>
    </source>
</evidence>
<dbReference type="Gene3D" id="3.40.50.720">
    <property type="entry name" value="NAD(P)-binding Rossmann-like Domain"/>
    <property type="match status" value="1"/>
</dbReference>
<dbReference type="InterPro" id="IPR043906">
    <property type="entry name" value="Gfo/Idh/MocA_OxRdtase_bact_C"/>
</dbReference>
<dbReference type="Pfam" id="PF01408">
    <property type="entry name" value="GFO_IDH_MocA"/>
    <property type="match status" value="1"/>
</dbReference>
<dbReference type="InterPro" id="IPR036291">
    <property type="entry name" value="NAD(P)-bd_dom_sf"/>
</dbReference>
<dbReference type="EMBL" id="CP000473">
    <property type="protein sequence ID" value="ABJ85415.1"/>
    <property type="molecule type" value="Genomic_DNA"/>
</dbReference>
<dbReference type="HOGENOM" id="CLU_023194_24_0_0"/>
<reference evidence="3" key="1">
    <citation type="submission" date="2006-10" db="EMBL/GenBank/DDBJ databases">
        <title>Complete sequence of Solibacter usitatus Ellin6076.</title>
        <authorList>
            <consortium name="US DOE Joint Genome Institute"/>
            <person name="Copeland A."/>
            <person name="Lucas S."/>
            <person name="Lapidus A."/>
            <person name="Barry K."/>
            <person name="Detter J.C."/>
            <person name="Glavina del Rio T."/>
            <person name="Hammon N."/>
            <person name="Israni S."/>
            <person name="Dalin E."/>
            <person name="Tice H."/>
            <person name="Pitluck S."/>
            <person name="Thompson L.S."/>
            <person name="Brettin T."/>
            <person name="Bruce D."/>
            <person name="Han C."/>
            <person name="Tapia R."/>
            <person name="Gilna P."/>
            <person name="Schmutz J."/>
            <person name="Larimer F."/>
            <person name="Land M."/>
            <person name="Hauser L."/>
            <person name="Kyrpides N."/>
            <person name="Mikhailova N."/>
            <person name="Janssen P.H."/>
            <person name="Kuske C.R."/>
            <person name="Richardson P."/>
        </authorList>
    </citation>
    <scope>NUCLEOTIDE SEQUENCE</scope>
    <source>
        <strain evidence="3">Ellin6076</strain>
    </source>
</reference>
<evidence type="ECO:0000259" key="1">
    <source>
        <dbReference type="Pfam" id="PF01408"/>
    </source>
</evidence>
<dbReference type="AlphaFoldDB" id="Q01Y50"/>
<gene>
    <name evidence="3" type="ordered locus">Acid_4454</name>
</gene>
<feature type="domain" description="Gfo/Idh/MocA-like oxidoreductase bacterial type C-terminal" evidence="2">
    <location>
        <begin position="197"/>
        <end position="254"/>
    </location>
</feature>
<dbReference type="Gene3D" id="3.30.360.10">
    <property type="entry name" value="Dihydrodipicolinate Reductase, domain 2"/>
    <property type="match status" value="1"/>
</dbReference>
<dbReference type="InterPro" id="IPR050463">
    <property type="entry name" value="Gfo/Idh/MocA_oxidrdct_glycsds"/>
</dbReference>
<dbReference type="InParanoid" id="Q01Y50"/>
<accession>Q01Y50</accession>
<dbReference type="PANTHER" id="PTHR43818:SF5">
    <property type="entry name" value="OXIDOREDUCTASE FAMILY PROTEIN"/>
    <property type="match status" value="1"/>
</dbReference>
<dbReference type="SUPFAM" id="SSF55347">
    <property type="entry name" value="Glyceraldehyde-3-phosphate dehydrogenase-like, C-terminal domain"/>
    <property type="match status" value="1"/>
</dbReference>
<dbReference type="STRING" id="234267.Acid_4454"/>
<dbReference type="PANTHER" id="PTHR43818">
    <property type="entry name" value="BCDNA.GH03377"/>
    <property type="match status" value="1"/>
</dbReference>
<dbReference type="InterPro" id="IPR000683">
    <property type="entry name" value="Gfo/Idh/MocA-like_OxRdtase_N"/>
</dbReference>
<feature type="domain" description="Gfo/Idh/MocA-like oxidoreductase bacterial type C-terminal" evidence="2">
    <location>
        <begin position="346"/>
        <end position="416"/>
    </location>
</feature>
<proteinExistence type="predicted"/>
<dbReference type="KEGG" id="sus:Acid_4454"/>
<evidence type="ECO:0000313" key="3">
    <source>
        <dbReference type="EMBL" id="ABJ85415.1"/>
    </source>
</evidence>
<sequence precursor="true">MNRRHFALGALSALSASRVIGANERVRMGLVGSGGRGREDWGTFLKQPDCEPVAVCDVYAPFLAKGIEMTEGRAKPVQDFRRLLEQKDIDAVIVATPDHWHALMTVAACEAGKDVYCEKPLSLTVTDGRKMLNAARKNSRVVQTGSQQRSGSHYAAAVKLIQDGGIGEVHRIHCGFQRNIFPGLKPTEMANGNTGGFDYEMWLGPAPKRPFDPFRCIYNFRWFWDYSGGQMTNWGAHHLDIARWIVGAEAASTVAGFGGRYALTDGGETPDVQQVTYQFPKVVVTWTVSEIAEGAKGVTLDVYGTKGSMTLLRSGFQVTPEKVGSGKEKTPAMEALSMKGNDLNAAHARNFLDCVKSRQHPNADVEEGHRSATMCHLGNISTRLGRSLKWDPAKEQVVGDAEANAMLSRPYRAPWKLA</sequence>
<name>Q01Y50_SOLUE</name>
<dbReference type="eggNOG" id="COG0673">
    <property type="taxonomic scope" value="Bacteria"/>
</dbReference>
<feature type="domain" description="Gfo/Idh/MocA-like oxidoreductase N-terminal" evidence="1">
    <location>
        <begin position="26"/>
        <end position="145"/>
    </location>
</feature>
<dbReference type="GO" id="GO:0000166">
    <property type="term" value="F:nucleotide binding"/>
    <property type="evidence" value="ECO:0007669"/>
    <property type="project" value="InterPro"/>
</dbReference>
<dbReference type="Pfam" id="PF19051">
    <property type="entry name" value="GFO_IDH_MocA_C2"/>
    <property type="match status" value="2"/>
</dbReference>
<organism evidence="3">
    <name type="scientific">Solibacter usitatus (strain Ellin6076)</name>
    <dbReference type="NCBI Taxonomy" id="234267"/>
    <lineage>
        <taxon>Bacteria</taxon>
        <taxon>Pseudomonadati</taxon>
        <taxon>Acidobacteriota</taxon>
        <taxon>Terriglobia</taxon>
        <taxon>Bryobacterales</taxon>
        <taxon>Solibacteraceae</taxon>
        <taxon>Candidatus Solibacter</taxon>
    </lineage>
</organism>
<protein>
    <submittedName>
        <fullName evidence="3">Oxidoreductase domain protein</fullName>
    </submittedName>
</protein>
<dbReference type="SUPFAM" id="SSF51735">
    <property type="entry name" value="NAD(P)-binding Rossmann-fold domains"/>
    <property type="match status" value="1"/>
</dbReference>